<reference evidence="2 3" key="1">
    <citation type="submission" date="2017-09" db="EMBL/GenBank/DDBJ databases">
        <authorList>
            <person name="Ehlers B."/>
            <person name="Leendertz F.H."/>
        </authorList>
    </citation>
    <scope>NUCLEOTIDE SEQUENCE [LARGE SCALE GENOMIC DNA]</scope>
    <source>
        <strain evidence="2 3">CGMCC 4.7095</strain>
    </source>
</reference>
<proteinExistence type="predicted"/>
<protein>
    <submittedName>
        <fullName evidence="2">Uncharacterized protein</fullName>
    </submittedName>
</protein>
<gene>
    <name evidence="2" type="ORF">SAMN06297387_1076</name>
</gene>
<organism evidence="2 3">
    <name type="scientific">Streptomyces zhaozhouensis</name>
    <dbReference type="NCBI Taxonomy" id="1300267"/>
    <lineage>
        <taxon>Bacteria</taxon>
        <taxon>Bacillati</taxon>
        <taxon>Actinomycetota</taxon>
        <taxon>Actinomycetes</taxon>
        <taxon>Kitasatosporales</taxon>
        <taxon>Streptomycetaceae</taxon>
        <taxon>Streptomyces</taxon>
    </lineage>
</organism>
<evidence type="ECO:0000313" key="2">
    <source>
        <dbReference type="EMBL" id="SOD62633.1"/>
    </source>
</evidence>
<feature type="region of interest" description="Disordered" evidence="1">
    <location>
        <begin position="1"/>
        <end position="30"/>
    </location>
</feature>
<accession>A0A286DVI7</accession>
<name>A0A286DVI7_9ACTN</name>
<dbReference type="AlphaFoldDB" id="A0A286DVI7"/>
<evidence type="ECO:0000256" key="1">
    <source>
        <dbReference type="SAM" id="MobiDB-lite"/>
    </source>
</evidence>
<dbReference type="Proteomes" id="UP000219072">
    <property type="component" value="Unassembled WGS sequence"/>
</dbReference>
<dbReference type="EMBL" id="OCNE01000007">
    <property type="protein sequence ID" value="SOD62633.1"/>
    <property type="molecule type" value="Genomic_DNA"/>
</dbReference>
<dbReference type="RefSeq" id="WP_097231112.1">
    <property type="nucleotide sequence ID" value="NZ_OCNE01000007.1"/>
</dbReference>
<sequence>MPRRPPGASRARQRRTPRGGAPRRFSELPGLGGATRAAVHRLEAERFWPGCLQDSLARFARPLRAPGRVLYPHVVNCPCDDALDGRDTVEALLRALPPRPRREVRALLARVDEEFARRTLPDPGAPLEPGAGWWNRRLSEP</sequence>
<keyword evidence="3" id="KW-1185">Reference proteome</keyword>
<dbReference type="OrthoDB" id="3540409at2"/>
<evidence type="ECO:0000313" key="3">
    <source>
        <dbReference type="Proteomes" id="UP000219072"/>
    </source>
</evidence>